<dbReference type="Gene3D" id="6.10.340.10">
    <property type="match status" value="1"/>
</dbReference>
<keyword evidence="1 3" id="KW-0807">Transducer</keyword>
<evidence type="ECO:0000256" key="2">
    <source>
        <dbReference type="ARBA" id="ARBA00029447"/>
    </source>
</evidence>
<organism evidence="7 8">
    <name type="scientific">Bosea lupini</name>
    <dbReference type="NCBI Taxonomy" id="1036779"/>
    <lineage>
        <taxon>Bacteria</taxon>
        <taxon>Pseudomonadati</taxon>
        <taxon>Pseudomonadota</taxon>
        <taxon>Alphaproteobacteria</taxon>
        <taxon>Hyphomicrobiales</taxon>
        <taxon>Boseaceae</taxon>
        <taxon>Bosea</taxon>
    </lineage>
</organism>
<keyword evidence="8" id="KW-1185">Reference proteome</keyword>
<dbReference type="PROSITE" id="PS50111">
    <property type="entry name" value="CHEMOTAXIS_TRANSDUC_2"/>
    <property type="match status" value="1"/>
</dbReference>
<reference evidence="8" key="1">
    <citation type="submission" date="2016-10" db="EMBL/GenBank/DDBJ databases">
        <authorList>
            <person name="Varghese N."/>
            <person name="Submissions S."/>
        </authorList>
    </citation>
    <scope>NUCLEOTIDE SEQUENCE [LARGE SCALE GENOMIC DNA]</scope>
    <source>
        <strain evidence="8">LMG 26383,CCUG 61248,R- 45681</strain>
    </source>
</reference>
<comment type="similarity">
    <text evidence="2">Belongs to the methyl-accepting chemotaxis (MCP) protein family.</text>
</comment>
<keyword evidence="4" id="KW-0472">Membrane</keyword>
<evidence type="ECO:0000256" key="1">
    <source>
        <dbReference type="ARBA" id="ARBA00023224"/>
    </source>
</evidence>
<name>A0A1H7LJF3_9HYPH</name>
<evidence type="ECO:0000259" key="5">
    <source>
        <dbReference type="PROSITE" id="PS50111"/>
    </source>
</evidence>
<dbReference type="RefSeq" id="WP_208862233.1">
    <property type="nucleotide sequence ID" value="NZ_FOAN01000002.1"/>
</dbReference>
<feature type="transmembrane region" description="Helical" evidence="4">
    <location>
        <begin position="198"/>
        <end position="219"/>
    </location>
</feature>
<dbReference type="AlphaFoldDB" id="A0A1H7LJF3"/>
<feature type="domain" description="HAMP" evidence="6">
    <location>
        <begin position="220"/>
        <end position="273"/>
    </location>
</feature>
<dbReference type="GO" id="GO:0007165">
    <property type="term" value="P:signal transduction"/>
    <property type="evidence" value="ECO:0007669"/>
    <property type="project" value="UniProtKB-KW"/>
</dbReference>
<evidence type="ECO:0000256" key="4">
    <source>
        <dbReference type="SAM" id="Phobius"/>
    </source>
</evidence>
<dbReference type="InterPro" id="IPR004089">
    <property type="entry name" value="MCPsignal_dom"/>
</dbReference>
<dbReference type="Gene3D" id="1.10.287.950">
    <property type="entry name" value="Methyl-accepting chemotaxis protein"/>
    <property type="match status" value="1"/>
</dbReference>
<sequence length="568" mass="60207">MSVMAWFQSRAPRSHVAVPQLGQVERVTRSLSSRIAGAAVAIVAIAIAFVVIAASRYNETKTRGDLEQKMAALTAMIAHAAPPMILARDTITLTYILESLKRDPDFDAGFVADDLVALASAGRNDEARLSFTPNGLGRQLGREAWNLVGEQDTLRLEDKTYVTQLLSVKVGSFKKQIGYVALRFDKTRLVARAAWEQFLTIGIGIALLVVLGPLLWISLSRTMRPLKSMTRAIVGISDGKLDTPIDAVGRQDEIGAIARALGVLKLRLAERASLQQQQLTTEADRHRHQKHVEEAIALFRGEVGVALEAFKSNADRMGEASDGLARVAAESSERAARAAQNSQGASANVENAAQAAEEMGAAIREVEFQVRRVRTEIVEAASASRDTAGSVQALDETARAIGEVVNLIRDIAAQTNLLALNATIEAARAGEAGRGFAVVAAEVKSLASQTADATDRIVSQVGAIQGATTEVVDAIQNIATRMGAIESFANSVATSIEQQAIATGEIASGVAMASSSALSVSSDLSVLADSVEETGRSAEQVRQAAGEVSAQAMRLDSTVDQFLKRVAA</sequence>
<dbReference type="Pfam" id="PF00672">
    <property type="entry name" value="HAMP"/>
    <property type="match status" value="1"/>
</dbReference>
<keyword evidence="4" id="KW-0812">Transmembrane</keyword>
<dbReference type="CDD" id="cd06225">
    <property type="entry name" value="HAMP"/>
    <property type="match status" value="1"/>
</dbReference>
<dbReference type="SMART" id="SM00304">
    <property type="entry name" value="HAMP"/>
    <property type="match status" value="1"/>
</dbReference>
<evidence type="ECO:0000256" key="3">
    <source>
        <dbReference type="PROSITE-ProRule" id="PRU00284"/>
    </source>
</evidence>
<dbReference type="SMART" id="SM00283">
    <property type="entry name" value="MA"/>
    <property type="match status" value="1"/>
</dbReference>
<protein>
    <submittedName>
        <fullName evidence="7">Methyl-accepting chemotaxis protein</fullName>
    </submittedName>
</protein>
<dbReference type="GO" id="GO:0016020">
    <property type="term" value="C:membrane"/>
    <property type="evidence" value="ECO:0007669"/>
    <property type="project" value="InterPro"/>
</dbReference>
<dbReference type="Proteomes" id="UP000199664">
    <property type="component" value="Unassembled WGS sequence"/>
</dbReference>
<dbReference type="InterPro" id="IPR003660">
    <property type="entry name" value="HAMP_dom"/>
</dbReference>
<feature type="transmembrane region" description="Helical" evidence="4">
    <location>
        <begin position="35"/>
        <end position="54"/>
    </location>
</feature>
<evidence type="ECO:0000313" key="8">
    <source>
        <dbReference type="Proteomes" id="UP000199664"/>
    </source>
</evidence>
<accession>A0A1H7LJF3</accession>
<dbReference type="PROSITE" id="PS50885">
    <property type="entry name" value="HAMP"/>
    <property type="match status" value="1"/>
</dbReference>
<proteinExistence type="inferred from homology"/>
<dbReference type="Pfam" id="PF00015">
    <property type="entry name" value="MCPsignal"/>
    <property type="match status" value="1"/>
</dbReference>
<gene>
    <name evidence="7" type="ORF">SAMN04515666_102543</name>
</gene>
<evidence type="ECO:0000313" key="7">
    <source>
        <dbReference type="EMBL" id="SEK98868.1"/>
    </source>
</evidence>
<dbReference type="PANTHER" id="PTHR32089:SF112">
    <property type="entry name" value="LYSOZYME-LIKE PROTEIN-RELATED"/>
    <property type="match status" value="1"/>
</dbReference>
<dbReference type="SUPFAM" id="SSF58104">
    <property type="entry name" value="Methyl-accepting chemotaxis protein (MCP) signaling domain"/>
    <property type="match status" value="1"/>
</dbReference>
<evidence type="ECO:0000259" key="6">
    <source>
        <dbReference type="PROSITE" id="PS50885"/>
    </source>
</evidence>
<dbReference type="STRING" id="1036779.SAMN04515666_102543"/>
<dbReference type="EMBL" id="FOAN01000002">
    <property type="protein sequence ID" value="SEK98868.1"/>
    <property type="molecule type" value="Genomic_DNA"/>
</dbReference>
<keyword evidence="4" id="KW-1133">Transmembrane helix</keyword>
<dbReference type="PANTHER" id="PTHR32089">
    <property type="entry name" value="METHYL-ACCEPTING CHEMOTAXIS PROTEIN MCPB"/>
    <property type="match status" value="1"/>
</dbReference>
<feature type="domain" description="Methyl-accepting transducer" evidence="5">
    <location>
        <begin position="306"/>
        <end position="549"/>
    </location>
</feature>